<dbReference type="HOGENOM" id="CLU_023330_0_2_1"/>
<dbReference type="AlphaFoldDB" id="A4VA01"/>
<organism evidence="6">
    <name type="scientific">Drosophila melanogaster</name>
    <name type="common">Fruit fly</name>
    <dbReference type="NCBI Taxonomy" id="7227"/>
    <lineage>
        <taxon>Eukaryota</taxon>
        <taxon>Metazoa</taxon>
        <taxon>Ecdysozoa</taxon>
        <taxon>Arthropoda</taxon>
        <taxon>Hexapoda</taxon>
        <taxon>Insecta</taxon>
        <taxon>Pterygota</taxon>
        <taxon>Neoptera</taxon>
        <taxon>Endopterygota</taxon>
        <taxon>Diptera</taxon>
        <taxon>Brachycera</taxon>
        <taxon>Muscomorpha</taxon>
        <taxon>Ephydroidea</taxon>
        <taxon>Drosophilidae</taxon>
        <taxon>Drosophila</taxon>
        <taxon>Sophophora</taxon>
    </lineage>
</organism>
<evidence type="ECO:0000256" key="4">
    <source>
        <dbReference type="SAM" id="SignalP"/>
    </source>
</evidence>
<accession>A4VA01</accession>
<dbReference type="EMBL" id="AM412901">
    <property type="protein sequence ID" value="CAL85524.1"/>
    <property type="molecule type" value="Genomic_DNA"/>
</dbReference>
<feature type="domain" description="Serpin" evidence="5">
    <location>
        <begin position="43"/>
        <end position="421"/>
    </location>
</feature>
<keyword evidence="1" id="KW-0646">Protease inhibitor</keyword>
<proteinExistence type="inferred from homology"/>
<dbReference type="PANTHER" id="PTHR11461">
    <property type="entry name" value="SERINE PROTEASE INHIBITOR, SERPIN"/>
    <property type="match status" value="1"/>
</dbReference>
<evidence type="ECO:0000313" key="6">
    <source>
        <dbReference type="EMBL" id="CAL85524.1"/>
    </source>
</evidence>
<dbReference type="PROSITE" id="PS00284">
    <property type="entry name" value="SERPIN"/>
    <property type="match status" value="1"/>
</dbReference>
<dbReference type="VEuPathDB" id="VectorBase:FBgn0038299"/>
<protein>
    <submittedName>
        <fullName evidence="6">CG6687 protein</fullName>
    </submittedName>
</protein>
<dbReference type="InterPro" id="IPR042185">
    <property type="entry name" value="Serpin_sf_2"/>
</dbReference>
<dbReference type="MEROPS" id="I04.085"/>
<dbReference type="InterPro" id="IPR023796">
    <property type="entry name" value="Serpin_dom"/>
</dbReference>
<dbReference type="InterPro" id="IPR036186">
    <property type="entry name" value="Serpin_sf"/>
</dbReference>
<feature type="signal peptide" evidence="4">
    <location>
        <begin position="1"/>
        <end position="18"/>
    </location>
</feature>
<dbReference type="GO" id="GO:0004867">
    <property type="term" value="F:serine-type endopeptidase inhibitor activity"/>
    <property type="evidence" value="ECO:0007669"/>
    <property type="project" value="UniProtKB-KW"/>
</dbReference>
<dbReference type="InterPro" id="IPR042178">
    <property type="entry name" value="Serpin_sf_1"/>
</dbReference>
<dbReference type="InterPro" id="IPR000215">
    <property type="entry name" value="Serpin_fam"/>
</dbReference>
<comment type="similarity">
    <text evidence="3">Belongs to the serpin family.</text>
</comment>
<dbReference type="GO" id="GO:0005615">
    <property type="term" value="C:extracellular space"/>
    <property type="evidence" value="ECO:0007669"/>
    <property type="project" value="InterPro"/>
</dbReference>
<dbReference type="Gene3D" id="2.30.39.10">
    <property type="entry name" value="Alpha-1-antitrypsin, domain 1"/>
    <property type="match status" value="1"/>
</dbReference>
<evidence type="ECO:0000256" key="2">
    <source>
        <dbReference type="ARBA" id="ARBA00022900"/>
    </source>
</evidence>
<dbReference type="OrthoDB" id="671595at2759"/>
<feature type="chain" id="PRO_5002673934" evidence="4">
    <location>
        <begin position="19"/>
        <end position="426"/>
    </location>
</feature>
<reference evidence="6" key="1">
    <citation type="journal article" date="2007" name="J. Evol. Biol.">
        <title>A screen for immunity genes evolving under positive selection in Drosophila.</title>
        <authorList>
            <person name="Jiggins F.M."/>
            <person name="Kim K.W."/>
        </authorList>
    </citation>
    <scope>NUCLEOTIDE SEQUENCE</scope>
    <source>
        <strain evidence="6">G02</strain>
    </source>
</reference>
<dbReference type="Gene3D" id="3.30.497.10">
    <property type="entry name" value="Antithrombin, subunit I, domain 2"/>
    <property type="match status" value="1"/>
</dbReference>
<keyword evidence="2" id="KW-0722">Serine protease inhibitor</keyword>
<keyword evidence="4" id="KW-0732">Signal</keyword>
<dbReference type="PANTHER" id="PTHR11461:SF278">
    <property type="entry name" value="SERINE PROTEASE INHIBITOR 88EA"/>
    <property type="match status" value="1"/>
</dbReference>
<evidence type="ECO:0000256" key="3">
    <source>
        <dbReference type="RuleBase" id="RU000411"/>
    </source>
</evidence>
<dbReference type="InterPro" id="IPR023795">
    <property type="entry name" value="Serpin_CS"/>
</dbReference>
<dbReference type="ExpressionAtlas" id="A4VA01">
    <property type="expression patterns" value="baseline and differential"/>
</dbReference>
<dbReference type="Pfam" id="PF00079">
    <property type="entry name" value="Serpin"/>
    <property type="match status" value="1"/>
</dbReference>
<name>A4VA01_DROME</name>
<dbReference type="SMART" id="SM00093">
    <property type="entry name" value="SERPIN"/>
    <property type="match status" value="1"/>
</dbReference>
<dbReference type="SUPFAM" id="SSF56574">
    <property type="entry name" value="Serpins"/>
    <property type="match status" value="1"/>
</dbReference>
<gene>
    <name evidence="6" type="primary">CG6687</name>
</gene>
<sequence>MHTFSLVLLALLPVVTIAALDKPELSFLNEFSQIFKGERDFSLALMKQIREIYPSGNLFFSPFSTYNALLLAYFSSSEQTERELAQALNLGWALNKQQVLVSYTLAQRQDEFRWRQSPMELSSANRIFVDRTINVSNKFNTLLYGATKELDFKNDPETGLKEINDWIADKTHNQIRDMLSSEEITPHTMLVLANAAYMKGQWLSQFKVEETALKPFFINEREQEMVYMMHKTGAFKMTIDEGLQSQIIKLPYRTIYKSKETHISTPESKSDISMIIILPNSNKISLNRVISWVNADSVKKWFERALPQKIELSLPKFQFEQRLELTPILSLMGVNTMFTRNATFGDLTADPISLVIDDAQHLAKIKVDEVGSTAAAATILLVSRSSRQPDPTKFNCNHPFVFLIYDEKVDTILFAGVYSDPRQMQH</sequence>
<evidence type="ECO:0000259" key="5">
    <source>
        <dbReference type="SMART" id="SM00093"/>
    </source>
</evidence>
<evidence type="ECO:0000256" key="1">
    <source>
        <dbReference type="ARBA" id="ARBA00022690"/>
    </source>
</evidence>
<dbReference type="CDD" id="cd19594">
    <property type="entry name" value="serpin_crustaceans_chelicerates_insects"/>
    <property type="match status" value="1"/>
</dbReference>